<evidence type="ECO:0000313" key="2">
    <source>
        <dbReference type="EMBL" id="KAF7701137.1"/>
    </source>
</evidence>
<dbReference type="GO" id="GO:0005634">
    <property type="term" value="C:nucleus"/>
    <property type="evidence" value="ECO:0007669"/>
    <property type="project" value="TreeGrafter"/>
</dbReference>
<dbReference type="AlphaFoldDB" id="A0A8T0B7A6"/>
<keyword evidence="3" id="KW-1185">Reference proteome</keyword>
<dbReference type="PANTHER" id="PTHR23330:SF9">
    <property type="entry name" value="PROLINE-RICH PROTEIN 11"/>
    <property type="match status" value="1"/>
</dbReference>
<gene>
    <name evidence="2" type="ORF">HF521_002302</name>
</gene>
<evidence type="ECO:0000313" key="3">
    <source>
        <dbReference type="Proteomes" id="UP000606274"/>
    </source>
</evidence>
<dbReference type="Proteomes" id="UP000606274">
    <property type="component" value="Unassembled WGS sequence"/>
</dbReference>
<dbReference type="PANTHER" id="PTHR23330">
    <property type="entry name" value="P300 TRANSCRIPTIONAL COFACTOR JMY-RELATED"/>
    <property type="match status" value="1"/>
</dbReference>
<accession>A0A8T0B7A6</accession>
<evidence type="ECO:0000256" key="1">
    <source>
        <dbReference type="SAM" id="MobiDB-lite"/>
    </source>
</evidence>
<sequence length="305" mass="34596">MAVFGRLGRHFQKRRRKNGSSRRFAMKAKQSAPVSDSQINVKRNPVDRTQLEIVVEACNSNIDRLSFSQKSERFLNAVRKFLQQCQHITSQIWIGFCGALSFWRVFDQRMEILHQKVEELQKELHLLRNNSLLHPEPRCSGCNCTTSMQHHQHSPVAQPTALLPSPPPPPPPLPPPSQVPQRLPLVPKCRTSHSALQAKADQRVAITLKDLQAVQLRKVTATNKILKSPYGKRAPLVTLVDLQKVSLRRVRCSLPSPKRLSPGRSPRKSPIKLHVNPQKLKISTPTNKPLCNKENVERSVRTLVQ</sequence>
<organism evidence="2 3">
    <name type="scientific">Silurus meridionalis</name>
    <name type="common">Southern catfish</name>
    <name type="synonym">Silurus soldatovi meridionalis</name>
    <dbReference type="NCBI Taxonomy" id="175797"/>
    <lineage>
        <taxon>Eukaryota</taxon>
        <taxon>Metazoa</taxon>
        <taxon>Chordata</taxon>
        <taxon>Craniata</taxon>
        <taxon>Vertebrata</taxon>
        <taxon>Euteleostomi</taxon>
        <taxon>Actinopterygii</taxon>
        <taxon>Neopterygii</taxon>
        <taxon>Teleostei</taxon>
        <taxon>Ostariophysi</taxon>
        <taxon>Siluriformes</taxon>
        <taxon>Siluridae</taxon>
        <taxon>Silurus</taxon>
    </lineage>
</organism>
<dbReference type="EMBL" id="JABFDY010000011">
    <property type="protein sequence ID" value="KAF7701137.1"/>
    <property type="molecule type" value="Genomic_DNA"/>
</dbReference>
<evidence type="ECO:0008006" key="4">
    <source>
        <dbReference type="Google" id="ProtNLM"/>
    </source>
</evidence>
<feature type="region of interest" description="Disordered" evidence="1">
    <location>
        <begin position="254"/>
        <end position="274"/>
    </location>
</feature>
<reference evidence="2" key="1">
    <citation type="submission" date="2020-08" db="EMBL/GenBank/DDBJ databases">
        <title>Chromosome-level assembly of Southern catfish (Silurus meridionalis) provides insights into visual adaptation to the nocturnal and benthic lifestyles.</title>
        <authorList>
            <person name="Zhang Y."/>
            <person name="Wang D."/>
            <person name="Peng Z."/>
        </authorList>
    </citation>
    <scope>NUCLEOTIDE SEQUENCE</scope>
    <source>
        <strain evidence="2">SWU-2019-XX</strain>
        <tissue evidence="2">Muscle</tissue>
    </source>
</reference>
<feature type="compositionally biased region" description="Pro residues" evidence="1">
    <location>
        <begin position="164"/>
        <end position="178"/>
    </location>
</feature>
<proteinExistence type="predicted"/>
<comment type="caution">
    <text evidence="2">The sequence shown here is derived from an EMBL/GenBank/DDBJ whole genome shotgun (WGS) entry which is preliminary data.</text>
</comment>
<feature type="region of interest" description="Disordered" evidence="1">
    <location>
        <begin position="150"/>
        <end position="179"/>
    </location>
</feature>
<feature type="region of interest" description="Disordered" evidence="1">
    <location>
        <begin position="18"/>
        <end position="38"/>
    </location>
</feature>
<name>A0A8T0B7A6_SILME</name>
<protein>
    <recommendedName>
        <fullName evidence="4">Proline-rich protein 11</fullName>
    </recommendedName>
</protein>
<dbReference type="GO" id="GO:0005737">
    <property type="term" value="C:cytoplasm"/>
    <property type="evidence" value="ECO:0007669"/>
    <property type="project" value="TreeGrafter"/>
</dbReference>